<gene>
    <name evidence="1" type="ORF">CHYS00102_LOCUS413</name>
</gene>
<dbReference type="Gene3D" id="3.40.1740.10">
    <property type="entry name" value="VC0467-like"/>
    <property type="match status" value="1"/>
</dbReference>
<reference evidence="1" key="1">
    <citation type="submission" date="2021-01" db="EMBL/GenBank/DDBJ databases">
        <authorList>
            <person name="Corre E."/>
            <person name="Pelletier E."/>
            <person name="Niang G."/>
            <person name="Scheremetjew M."/>
            <person name="Finn R."/>
            <person name="Kale V."/>
            <person name="Holt S."/>
            <person name="Cochrane G."/>
            <person name="Meng A."/>
            <person name="Brown T."/>
            <person name="Cohen L."/>
        </authorList>
    </citation>
    <scope>NUCLEOTIDE SEQUENCE</scope>
    <source>
        <strain evidence="1">308</strain>
    </source>
</reference>
<accession>A0A7S1FK07</accession>
<proteinExistence type="predicted"/>
<name>A0A7S1FK07_9STRA</name>
<evidence type="ECO:0000313" key="1">
    <source>
        <dbReference type="EMBL" id="CAD8873255.1"/>
    </source>
</evidence>
<dbReference type="AlphaFoldDB" id="A0A7S1FK07"/>
<organism evidence="1">
    <name type="scientific">Corethron hystrix</name>
    <dbReference type="NCBI Taxonomy" id="216773"/>
    <lineage>
        <taxon>Eukaryota</taxon>
        <taxon>Sar</taxon>
        <taxon>Stramenopiles</taxon>
        <taxon>Ochrophyta</taxon>
        <taxon>Bacillariophyta</taxon>
        <taxon>Coscinodiscophyceae</taxon>
        <taxon>Corethrophycidae</taxon>
        <taxon>Corethrales</taxon>
        <taxon>Corethraceae</taxon>
        <taxon>Corethron</taxon>
    </lineage>
</organism>
<sequence length="334" mass="37513">MVAADAGTLWGELKRQRNDTDPRRSGSDMWEAFARKISEDEAPSAFEKDSFTDLMLKEWSLEMLYVPGKEDVDDRNDSSIVPDVDTGLRIEIGMMVRGSSRDLSPFLLDEQLFHKSTVLIFQETHELSVGLILNLPTADIYTLVTPGGKDVEFNIRYGGPNDVEGEEPPIWLHASEALRGLRIGTPIREDNLIWTCTSHEVAKSIDRGLALPAEFMLVRGFTIWEKEEGTGGMYGQAMAGNFEAVSVSSQIEHAWSILLRQERLFESTLNENIARSIEAWGVLEKENEADLEHNSSIHKRLVFGSKTKVCDLADEALKNWVKIFLLGDAEYASF</sequence>
<dbReference type="SUPFAM" id="SSF143456">
    <property type="entry name" value="VC0467-like"/>
    <property type="match status" value="1"/>
</dbReference>
<dbReference type="EMBL" id="HBFR01000699">
    <property type="protein sequence ID" value="CAD8873255.1"/>
    <property type="molecule type" value="Transcribed_RNA"/>
</dbReference>
<protein>
    <submittedName>
        <fullName evidence="1">Uncharacterized protein</fullName>
    </submittedName>
</protein>